<keyword evidence="7" id="KW-1185">Reference proteome</keyword>
<dbReference type="SMART" id="SM00342">
    <property type="entry name" value="HTH_ARAC"/>
    <property type="match status" value="1"/>
</dbReference>
<dbReference type="InterPro" id="IPR018060">
    <property type="entry name" value="HTH_AraC"/>
</dbReference>
<dbReference type="Gene3D" id="1.10.10.60">
    <property type="entry name" value="Homeodomain-like"/>
    <property type="match status" value="2"/>
</dbReference>
<keyword evidence="3" id="KW-0804">Transcription</keyword>
<gene>
    <name evidence="6" type="ORF">Q4Q39_03785</name>
</gene>
<dbReference type="PROSITE" id="PS00041">
    <property type="entry name" value="HTH_ARAC_FAMILY_1"/>
    <property type="match status" value="1"/>
</dbReference>
<dbReference type="PROSITE" id="PS01124">
    <property type="entry name" value="HTH_ARAC_FAMILY_2"/>
    <property type="match status" value="1"/>
</dbReference>
<evidence type="ECO:0000256" key="3">
    <source>
        <dbReference type="ARBA" id="ARBA00023163"/>
    </source>
</evidence>
<dbReference type="RefSeq" id="WP_303281035.1">
    <property type="nucleotide sequence ID" value="NZ_BAABCZ010000016.1"/>
</dbReference>
<keyword evidence="4" id="KW-0472">Membrane</keyword>
<organism evidence="6 7">
    <name type="scientific">Flavivirga amylovorans</name>
    <dbReference type="NCBI Taxonomy" id="870486"/>
    <lineage>
        <taxon>Bacteria</taxon>
        <taxon>Pseudomonadati</taxon>
        <taxon>Bacteroidota</taxon>
        <taxon>Flavobacteriia</taxon>
        <taxon>Flavobacteriales</taxon>
        <taxon>Flavobacteriaceae</taxon>
        <taxon>Flavivirga</taxon>
    </lineage>
</organism>
<feature type="transmembrane region" description="Helical" evidence="4">
    <location>
        <begin position="59"/>
        <end position="80"/>
    </location>
</feature>
<dbReference type="Proteomes" id="UP001176891">
    <property type="component" value="Unassembled WGS sequence"/>
</dbReference>
<proteinExistence type="predicted"/>
<evidence type="ECO:0000259" key="5">
    <source>
        <dbReference type="PROSITE" id="PS01124"/>
    </source>
</evidence>
<evidence type="ECO:0000313" key="6">
    <source>
        <dbReference type="EMBL" id="MDO5986520.1"/>
    </source>
</evidence>
<dbReference type="PANTHER" id="PTHR43280">
    <property type="entry name" value="ARAC-FAMILY TRANSCRIPTIONAL REGULATOR"/>
    <property type="match status" value="1"/>
</dbReference>
<dbReference type="EMBL" id="JAUOEM010000001">
    <property type="protein sequence ID" value="MDO5986520.1"/>
    <property type="molecule type" value="Genomic_DNA"/>
</dbReference>
<evidence type="ECO:0000256" key="1">
    <source>
        <dbReference type="ARBA" id="ARBA00023015"/>
    </source>
</evidence>
<dbReference type="SUPFAM" id="SSF46689">
    <property type="entry name" value="Homeodomain-like"/>
    <property type="match status" value="1"/>
</dbReference>
<feature type="domain" description="HTH araC/xylS-type" evidence="5">
    <location>
        <begin position="118"/>
        <end position="219"/>
    </location>
</feature>
<evidence type="ECO:0000256" key="2">
    <source>
        <dbReference type="ARBA" id="ARBA00023125"/>
    </source>
</evidence>
<keyword evidence="1" id="KW-0805">Transcription regulation</keyword>
<evidence type="ECO:0000256" key="4">
    <source>
        <dbReference type="SAM" id="Phobius"/>
    </source>
</evidence>
<keyword evidence="2" id="KW-0238">DNA-binding</keyword>
<keyword evidence="4" id="KW-1133">Transmembrane helix</keyword>
<dbReference type="Pfam" id="PF12833">
    <property type="entry name" value="HTH_18"/>
    <property type="match status" value="1"/>
</dbReference>
<name>A0ABT8WXV3_9FLAO</name>
<dbReference type="InterPro" id="IPR018062">
    <property type="entry name" value="HTH_AraC-typ_CS"/>
</dbReference>
<comment type="caution">
    <text evidence="6">The sequence shown here is derived from an EMBL/GenBank/DDBJ whole genome shotgun (WGS) entry which is preliminary data.</text>
</comment>
<accession>A0ABT8WXV3</accession>
<protein>
    <submittedName>
        <fullName evidence="6">AraC family transcriptional regulator</fullName>
    </submittedName>
</protein>
<dbReference type="PANTHER" id="PTHR43280:SF2">
    <property type="entry name" value="HTH-TYPE TRANSCRIPTIONAL REGULATOR EXSA"/>
    <property type="match status" value="1"/>
</dbReference>
<dbReference type="InterPro" id="IPR009057">
    <property type="entry name" value="Homeodomain-like_sf"/>
</dbReference>
<evidence type="ECO:0000313" key="7">
    <source>
        <dbReference type="Proteomes" id="UP001176891"/>
    </source>
</evidence>
<reference evidence="6" key="1">
    <citation type="submission" date="2023-07" db="EMBL/GenBank/DDBJ databases">
        <title>Two novel species in the genus Flavivirga.</title>
        <authorList>
            <person name="Kwon K."/>
        </authorList>
    </citation>
    <scope>NUCLEOTIDE SEQUENCE</scope>
    <source>
        <strain evidence="6">KACC 14157</strain>
    </source>
</reference>
<sequence length="223" mass="25934">MFLVHKMILIHEKDKSFNISWVKSETDWLKKLIYTGLIICSCWFAALLIVIIYNLNKSFIFYPLWIGISALVYWIGYVGISKSQQLKKRIELRKKRIINFKKNLLVEQKKTKGFSKVENHVKVNKSYLNSNLSLETLANDLNLSEGYISQIINKNSNFNFNDYINSLRINDAKAMLTNIEYDNYTIIAIGLEAGFNSKSSFYTAFKKLTGKTPIEYKKSVRDI</sequence>
<feature type="transmembrane region" description="Helical" evidence="4">
    <location>
        <begin position="32"/>
        <end position="53"/>
    </location>
</feature>
<keyword evidence="4" id="KW-0812">Transmembrane</keyword>